<evidence type="ECO:0000313" key="1">
    <source>
        <dbReference type="Proteomes" id="UP000189705"/>
    </source>
</evidence>
<dbReference type="SUPFAM" id="SSF50978">
    <property type="entry name" value="WD40 repeat-like"/>
    <property type="match status" value="1"/>
</dbReference>
<protein>
    <submittedName>
        <fullName evidence="2">WD repeat-containing protein 97-like</fullName>
    </submittedName>
</protein>
<dbReference type="GeneID" id="112551714"/>
<dbReference type="InterPro" id="IPR036322">
    <property type="entry name" value="WD40_repeat_dom_sf"/>
</dbReference>
<sequence>MCTLGSTLAVALHDPESATYRVAHYDLQARARPRHPPEDDPLDEITGLCCCPRLKLFASSSRDGSVKVWNRRNQLLRHLKLNTIPHSLAFANDHGDLLVGIERHLYRIQHSKYLPRSYLLKLVCSRFVEPTQDPTLSVSVADALLQPLPWDPAAGPELGGPPRQAASWLCPRGTQPC</sequence>
<dbReference type="Gene3D" id="2.130.10.10">
    <property type="entry name" value="YVTN repeat-like/Quinoprotein amine dehydrogenase"/>
    <property type="match status" value="1"/>
</dbReference>
<evidence type="ECO:0000313" key="2">
    <source>
        <dbReference type="RefSeq" id="XP_025070027.1"/>
    </source>
</evidence>
<dbReference type="InParanoid" id="A0A3Q0HEC4"/>
<dbReference type="AlphaFoldDB" id="A0A3Q0HEC4"/>
<dbReference type="InterPro" id="IPR015943">
    <property type="entry name" value="WD40/YVTN_repeat-like_dom_sf"/>
</dbReference>
<gene>
    <name evidence="2" type="primary">LOC112551714</name>
</gene>
<dbReference type="Proteomes" id="UP000189705">
    <property type="component" value="Unplaced"/>
</dbReference>
<organism evidence="1 2">
    <name type="scientific">Alligator sinensis</name>
    <name type="common">Chinese alligator</name>
    <dbReference type="NCBI Taxonomy" id="38654"/>
    <lineage>
        <taxon>Eukaryota</taxon>
        <taxon>Metazoa</taxon>
        <taxon>Chordata</taxon>
        <taxon>Craniata</taxon>
        <taxon>Vertebrata</taxon>
        <taxon>Euteleostomi</taxon>
        <taxon>Archelosauria</taxon>
        <taxon>Archosauria</taxon>
        <taxon>Crocodylia</taxon>
        <taxon>Alligatoridae</taxon>
        <taxon>Alligatorinae</taxon>
        <taxon>Alligator</taxon>
    </lineage>
</organism>
<dbReference type="KEGG" id="asn:112551714"/>
<name>A0A3Q0HEC4_ALLSI</name>
<dbReference type="PANTHER" id="PTHR45532:SF1">
    <property type="entry name" value="WD REPEAT-CONTAINING PROTEIN 97"/>
    <property type="match status" value="1"/>
</dbReference>
<proteinExistence type="predicted"/>
<dbReference type="RefSeq" id="XP_025070027.1">
    <property type="nucleotide sequence ID" value="XM_025214242.1"/>
</dbReference>
<keyword evidence="1" id="KW-1185">Reference proteome</keyword>
<dbReference type="PANTHER" id="PTHR45532">
    <property type="entry name" value="WD REPEAT-CONTAINING PROTEIN 97"/>
    <property type="match status" value="1"/>
</dbReference>
<reference evidence="2" key="1">
    <citation type="submission" date="2025-08" db="UniProtKB">
        <authorList>
            <consortium name="RefSeq"/>
        </authorList>
    </citation>
    <scope>IDENTIFICATION</scope>
</reference>
<accession>A0A3Q0HEC4</accession>